<keyword evidence="3" id="KW-1133">Transmembrane helix</keyword>
<dbReference type="HOGENOM" id="CLU_433942_0_0_3"/>
<dbReference type="InterPro" id="IPR051010">
    <property type="entry name" value="BCAA_transport"/>
</dbReference>
<dbReference type="OrthoDB" id="446586at2"/>
<evidence type="ECO:0000256" key="3">
    <source>
        <dbReference type="SAM" id="Phobius"/>
    </source>
</evidence>
<dbReference type="SUPFAM" id="SSF53822">
    <property type="entry name" value="Periplasmic binding protein-like I"/>
    <property type="match status" value="1"/>
</dbReference>
<reference evidence="5 6" key="1">
    <citation type="submission" date="2012-06" db="EMBL/GenBank/DDBJ databases">
        <title>Finished chromosome of genome of Chroococcidiopsis thermalis PCC 7203.</title>
        <authorList>
            <consortium name="US DOE Joint Genome Institute"/>
            <person name="Gugger M."/>
            <person name="Coursin T."/>
            <person name="Rippka R."/>
            <person name="Tandeau De Marsac N."/>
            <person name="Huntemann M."/>
            <person name="Wei C.-L."/>
            <person name="Han J."/>
            <person name="Detter J.C."/>
            <person name="Han C."/>
            <person name="Tapia R."/>
            <person name="Davenport K."/>
            <person name="Daligault H."/>
            <person name="Erkkila T."/>
            <person name="Gu W."/>
            <person name="Munk A.C.C."/>
            <person name="Teshima H."/>
            <person name="Xu Y."/>
            <person name="Chain P."/>
            <person name="Chen A."/>
            <person name="Krypides N."/>
            <person name="Mavromatis K."/>
            <person name="Markowitz V."/>
            <person name="Szeto E."/>
            <person name="Ivanova N."/>
            <person name="Mikhailova N."/>
            <person name="Ovchinnikova G."/>
            <person name="Pagani I."/>
            <person name="Pati A."/>
            <person name="Goodwin L."/>
            <person name="Peters L."/>
            <person name="Pitluck S."/>
            <person name="Woyke T."/>
            <person name="Kerfeld C."/>
        </authorList>
    </citation>
    <scope>NUCLEOTIDE SEQUENCE [LARGE SCALE GENOMIC DNA]</scope>
    <source>
        <strain evidence="5 6">PCC 7203</strain>
    </source>
</reference>
<feature type="transmembrane region" description="Helical" evidence="3">
    <location>
        <begin position="34"/>
        <end position="53"/>
    </location>
</feature>
<keyword evidence="6" id="KW-1185">Reference proteome</keyword>
<dbReference type="Pfam" id="PF13458">
    <property type="entry name" value="Peripla_BP_6"/>
    <property type="match status" value="1"/>
</dbReference>
<keyword evidence="5" id="KW-0675">Receptor</keyword>
<evidence type="ECO:0000313" key="6">
    <source>
        <dbReference type="Proteomes" id="UP000010384"/>
    </source>
</evidence>
<evidence type="ECO:0000313" key="5">
    <source>
        <dbReference type="EMBL" id="AFY86892.1"/>
    </source>
</evidence>
<keyword evidence="3" id="KW-0472">Membrane</keyword>
<dbReference type="PANTHER" id="PTHR30483">
    <property type="entry name" value="LEUCINE-SPECIFIC-BINDING PROTEIN"/>
    <property type="match status" value="1"/>
</dbReference>
<dbReference type="InParanoid" id="K9TVP2"/>
<keyword evidence="3" id="KW-0812">Transmembrane</keyword>
<feature type="transmembrane region" description="Helical" evidence="3">
    <location>
        <begin position="99"/>
        <end position="127"/>
    </location>
</feature>
<accession>K9TVP2</accession>
<organism evidence="5 6">
    <name type="scientific">Chroococcidiopsis thermalis (strain PCC 7203)</name>
    <dbReference type="NCBI Taxonomy" id="251229"/>
    <lineage>
        <taxon>Bacteria</taxon>
        <taxon>Bacillati</taxon>
        <taxon>Cyanobacteriota</taxon>
        <taxon>Cyanophyceae</taxon>
        <taxon>Chroococcidiopsidales</taxon>
        <taxon>Chroococcidiopsidaceae</taxon>
        <taxon>Chroococcidiopsis</taxon>
    </lineage>
</organism>
<dbReference type="STRING" id="251229.Chro_1366"/>
<dbReference type="RefSeq" id="WP_015153440.1">
    <property type="nucleotide sequence ID" value="NC_019695.1"/>
</dbReference>
<sequence>MSFEPPDPLKLFESIRRIIDAIVSFVRANQWSNLLILIGTLLALILIIDRVLFDKLITASLPKDYPIVFLVIELLIFITAIALKLFNLDRPLSPRLRRILLLLMSGTVLIYLIAGLIFQHLIAGLIFQPSTTQFKCSDGNEYCFSWGERVLISEDSLEATRKESCMNNFNLKKNGTQSYGKNTEEGFDEAEAQFRQYIDKQKCPNDPEAHIYLNNAKYLKNAKAQMSEKNLVRVAVSVPISRSNSKGVSEAQETLRGIALAQYKVNDKKVNGIDGKKLIVGIADDGFNNAKEVAKFLVGRPPILGVIGHSTSTTTKDARPIYQEEGVVAISPSSTFVSSDRSSDNDYVFRTASNDSIAVKQLVKYISNHTKIKKIAIVHDNDIYSESYKKMFEKEFKFLGNGSEVINESNTGCDLSNDNFDDDECLEKVGKQAEALLLAPSSPRAKNELVLSILRKATIPLFGADSMYNLEVAKALNDANKRIIVAVPWHRNNPWLPLQQDAYIYFGQHAINWNTAMAYDATLTLAEGLQKASKTCSFWDKKLENHFNTDKCLRIELKNVLSKPDFFVVEESAVEGGVIQFDAFGDRCAEETDKEAKEGGYCGQTNNKIGVLVEAKNGNFFRIDLPNKKL</sequence>
<feature type="domain" description="Leucine-binding protein" evidence="4">
    <location>
        <begin position="249"/>
        <end position="533"/>
    </location>
</feature>
<dbReference type="CDD" id="cd06268">
    <property type="entry name" value="PBP1_ABC_transporter_LIVBP-like"/>
    <property type="match status" value="1"/>
</dbReference>
<evidence type="ECO:0000256" key="2">
    <source>
        <dbReference type="ARBA" id="ARBA00022729"/>
    </source>
</evidence>
<dbReference type="EMBL" id="CP003597">
    <property type="protein sequence ID" value="AFY86892.1"/>
    <property type="molecule type" value="Genomic_DNA"/>
</dbReference>
<dbReference type="InterPro" id="IPR028081">
    <property type="entry name" value="Leu-bd"/>
</dbReference>
<dbReference type="Gene3D" id="3.40.50.2300">
    <property type="match status" value="2"/>
</dbReference>
<gene>
    <name evidence="5" type="ORF">Chro_1366</name>
</gene>
<evidence type="ECO:0000256" key="1">
    <source>
        <dbReference type="ARBA" id="ARBA00010062"/>
    </source>
</evidence>
<dbReference type="Proteomes" id="UP000010384">
    <property type="component" value="Chromosome"/>
</dbReference>
<evidence type="ECO:0000259" key="4">
    <source>
        <dbReference type="Pfam" id="PF13458"/>
    </source>
</evidence>
<dbReference type="PANTHER" id="PTHR30483:SF6">
    <property type="entry name" value="PERIPLASMIC BINDING PROTEIN OF ABC TRANSPORTER FOR NATURAL AMINO ACIDS"/>
    <property type="match status" value="1"/>
</dbReference>
<comment type="similarity">
    <text evidence="1">Belongs to the leucine-binding protein family.</text>
</comment>
<keyword evidence="2" id="KW-0732">Signal</keyword>
<name>K9TVP2_CHRTP</name>
<proteinExistence type="inferred from homology"/>
<dbReference type="InterPro" id="IPR028082">
    <property type="entry name" value="Peripla_BP_I"/>
</dbReference>
<feature type="transmembrane region" description="Helical" evidence="3">
    <location>
        <begin position="65"/>
        <end position="87"/>
    </location>
</feature>
<dbReference type="KEGG" id="cthe:Chro_1366"/>
<dbReference type="AlphaFoldDB" id="K9TVP2"/>
<dbReference type="eggNOG" id="COG0683">
    <property type="taxonomic scope" value="Bacteria"/>
</dbReference>
<protein>
    <submittedName>
        <fullName evidence="5">Extracellular ligand-binding receptor</fullName>
    </submittedName>
</protein>